<gene>
    <name evidence="1" type="ORF">N7U66_10155</name>
</gene>
<reference evidence="1" key="1">
    <citation type="submission" date="2022-11" db="EMBL/GenBank/DDBJ databases">
        <title>Lacinutrix neustonica HL-RS19T sp. nov., isolated from the surface microlayer sample of brackish Lake Shihwa.</title>
        <authorList>
            <person name="Choi J.Y."/>
            <person name="Hwang C.Y."/>
        </authorList>
    </citation>
    <scope>NUCLEOTIDE SEQUENCE</scope>
    <source>
        <strain evidence="1">HL-RS19</strain>
    </source>
</reference>
<dbReference type="KEGG" id="lnu:N7U66_10155"/>
<keyword evidence="2" id="KW-1185">Reference proteome</keyword>
<dbReference type="EMBL" id="CP113088">
    <property type="protein sequence ID" value="WAC03749.1"/>
    <property type="molecule type" value="Genomic_DNA"/>
</dbReference>
<dbReference type="RefSeq" id="WP_267678384.1">
    <property type="nucleotide sequence ID" value="NZ_CP113088.1"/>
</dbReference>
<sequence>MELVREDTSTVSITIYETFTAGTVSLANPATFCEAGLPAAFDLTTLLDNEDPNGQWTQGTLSTDPVVTSPIDLTGFGPGTYDFTYTQNIAPNSCPRRLKDCTSHCFTRPKCRNSLKCRFL</sequence>
<proteinExistence type="predicted"/>
<dbReference type="Proteomes" id="UP001164705">
    <property type="component" value="Chromosome"/>
</dbReference>
<dbReference type="AlphaFoldDB" id="A0A9E8N0R3"/>
<organism evidence="1 2">
    <name type="scientific">Lacinutrix neustonica</name>
    <dbReference type="NCBI Taxonomy" id="2980107"/>
    <lineage>
        <taxon>Bacteria</taxon>
        <taxon>Pseudomonadati</taxon>
        <taxon>Bacteroidota</taxon>
        <taxon>Flavobacteriia</taxon>
        <taxon>Flavobacteriales</taxon>
        <taxon>Flavobacteriaceae</taxon>
        <taxon>Lacinutrix</taxon>
    </lineage>
</organism>
<evidence type="ECO:0000313" key="2">
    <source>
        <dbReference type="Proteomes" id="UP001164705"/>
    </source>
</evidence>
<accession>A0A9E8N0R3</accession>
<name>A0A9E8N0R3_9FLAO</name>
<protein>
    <submittedName>
        <fullName evidence="1">Uncharacterized protein</fullName>
    </submittedName>
</protein>
<evidence type="ECO:0000313" key="1">
    <source>
        <dbReference type="EMBL" id="WAC03749.1"/>
    </source>
</evidence>